<dbReference type="EMBL" id="QEFC01003489">
    <property type="protein sequence ID" value="KAE9447692.1"/>
    <property type="molecule type" value="Genomic_DNA"/>
</dbReference>
<gene>
    <name evidence="1" type="ORF">C3L33_20410</name>
</gene>
<proteinExistence type="predicted"/>
<organism evidence="1 2">
    <name type="scientific">Rhododendron williamsianum</name>
    <dbReference type="NCBI Taxonomy" id="262921"/>
    <lineage>
        <taxon>Eukaryota</taxon>
        <taxon>Viridiplantae</taxon>
        <taxon>Streptophyta</taxon>
        <taxon>Embryophyta</taxon>
        <taxon>Tracheophyta</taxon>
        <taxon>Spermatophyta</taxon>
        <taxon>Magnoliopsida</taxon>
        <taxon>eudicotyledons</taxon>
        <taxon>Gunneridae</taxon>
        <taxon>Pentapetalae</taxon>
        <taxon>asterids</taxon>
        <taxon>Ericales</taxon>
        <taxon>Ericaceae</taxon>
        <taxon>Ericoideae</taxon>
        <taxon>Rhodoreae</taxon>
        <taxon>Rhododendron</taxon>
    </lineage>
</organism>
<keyword evidence="2" id="KW-1185">Reference proteome</keyword>
<evidence type="ECO:0000313" key="2">
    <source>
        <dbReference type="Proteomes" id="UP000428333"/>
    </source>
</evidence>
<protein>
    <submittedName>
        <fullName evidence="1">Uncharacterized protein</fullName>
    </submittedName>
</protein>
<feature type="non-terminal residue" evidence="1">
    <location>
        <position position="1"/>
    </location>
</feature>
<accession>A0A6A4KRD3</accession>
<dbReference type="AlphaFoldDB" id="A0A6A4KRD3"/>
<evidence type="ECO:0000313" key="1">
    <source>
        <dbReference type="EMBL" id="KAE9447692.1"/>
    </source>
</evidence>
<name>A0A6A4KRD3_9ERIC</name>
<dbReference type="OrthoDB" id="1818734at2759"/>
<reference evidence="1 2" key="1">
    <citation type="journal article" date="2019" name="Genome Biol. Evol.">
        <title>The Rhododendron genome and chromosomal organization provide insight into shared whole-genome duplications across the heath family (Ericaceae).</title>
        <authorList>
            <person name="Soza V.L."/>
            <person name="Lindsley D."/>
            <person name="Waalkes A."/>
            <person name="Ramage E."/>
            <person name="Patwardhan R.P."/>
            <person name="Burton J.N."/>
            <person name="Adey A."/>
            <person name="Kumar A."/>
            <person name="Qiu R."/>
            <person name="Shendure J."/>
            <person name="Hall B."/>
        </authorList>
    </citation>
    <scope>NUCLEOTIDE SEQUENCE [LARGE SCALE GENOMIC DNA]</scope>
    <source>
        <strain evidence="1">RSF 1966-606</strain>
    </source>
</reference>
<dbReference type="Proteomes" id="UP000428333">
    <property type="component" value="Linkage Group LG12"/>
</dbReference>
<sequence length="79" mass="8888">MNSNPNCGAVELFQKVQAKLQKKVGRKKAKEQIKKALFYVSAGSDVFAFTYFQDGNGGLRTQTPQEYEQFLVALILPFL</sequence>
<comment type="caution">
    <text evidence="1">The sequence shown here is derived from an EMBL/GenBank/DDBJ whole genome shotgun (WGS) entry which is preliminary data.</text>
</comment>